<dbReference type="InterPro" id="IPR036908">
    <property type="entry name" value="RlpA-like_sf"/>
</dbReference>
<dbReference type="EMBL" id="JALJOR010000003">
    <property type="protein sequence ID" value="KAK9819970.1"/>
    <property type="molecule type" value="Genomic_DNA"/>
</dbReference>
<evidence type="ECO:0000256" key="1">
    <source>
        <dbReference type="ARBA" id="ARBA00004170"/>
    </source>
</evidence>
<evidence type="ECO:0000259" key="7">
    <source>
        <dbReference type="PROSITE" id="PS50843"/>
    </source>
</evidence>
<name>A0AAW1QEZ3_9CHLO</name>
<dbReference type="SUPFAM" id="SSF50685">
    <property type="entry name" value="Barwin-like endoglucanases"/>
    <property type="match status" value="1"/>
</dbReference>
<feature type="domain" description="Expansin-like CBD" evidence="7">
    <location>
        <begin position="125"/>
        <end position="189"/>
    </location>
</feature>
<comment type="similarity">
    <text evidence="3">Belongs to the expansin family. Expansin A subfamily.</text>
</comment>
<dbReference type="PROSITE" id="PS50843">
    <property type="entry name" value="EXPANSIN_CBD"/>
    <property type="match status" value="1"/>
</dbReference>
<dbReference type="Pfam" id="PF01357">
    <property type="entry name" value="Expansin_C"/>
    <property type="match status" value="1"/>
</dbReference>
<dbReference type="Pfam" id="PF03330">
    <property type="entry name" value="DPBB_1"/>
    <property type="match status" value="1"/>
</dbReference>
<keyword evidence="5" id="KW-0472">Membrane</keyword>
<proteinExistence type="inferred from homology"/>
<evidence type="ECO:0000256" key="4">
    <source>
        <dbReference type="ARBA" id="ARBA00022512"/>
    </source>
</evidence>
<dbReference type="PANTHER" id="PTHR31867">
    <property type="entry name" value="EXPANSIN-A15"/>
    <property type="match status" value="1"/>
</dbReference>
<dbReference type="InterPro" id="IPR009009">
    <property type="entry name" value="RlpA-like_DPBB"/>
</dbReference>
<evidence type="ECO:0000256" key="3">
    <source>
        <dbReference type="ARBA" id="ARBA00005392"/>
    </source>
</evidence>
<dbReference type="GO" id="GO:0009664">
    <property type="term" value="P:plant-type cell wall organization"/>
    <property type="evidence" value="ECO:0007669"/>
    <property type="project" value="InterPro"/>
</dbReference>
<comment type="subcellular location">
    <subcellularLocation>
        <location evidence="1">Membrane</location>
        <topology evidence="1">Peripheral membrane protein</topology>
    </subcellularLocation>
    <subcellularLocation>
        <location evidence="2">Secreted</location>
        <location evidence="2">Cell wall</location>
    </subcellularLocation>
</comment>
<dbReference type="PROSITE" id="PS50842">
    <property type="entry name" value="EXPANSIN_EG45"/>
    <property type="match status" value="1"/>
</dbReference>
<dbReference type="InterPro" id="IPR007117">
    <property type="entry name" value="Expansin_CBD"/>
</dbReference>
<accession>A0AAW1QEZ3</accession>
<feature type="domain" description="Expansin-like EG45" evidence="6">
    <location>
        <begin position="29"/>
        <end position="132"/>
    </location>
</feature>
<keyword evidence="4" id="KW-0134">Cell wall</keyword>
<evidence type="ECO:0000256" key="5">
    <source>
        <dbReference type="ARBA" id="ARBA00023136"/>
    </source>
</evidence>
<organism evidence="8 9">
    <name type="scientific">[Myrmecia] bisecta</name>
    <dbReference type="NCBI Taxonomy" id="41462"/>
    <lineage>
        <taxon>Eukaryota</taxon>
        <taxon>Viridiplantae</taxon>
        <taxon>Chlorophyta</taxon>
        <taxon>core chlorophytes</taxon>
        <taxon>Trebouxiophyceae</taxon>
        <taxon>Trebouxiales</taxon>
        <taxon>Trebouxiaceae</taxon>
        <taxon>Myrmecia</taxon>
    </lineage>
</organism>
<comment type="caution">
    <text evidence="8">The sequence shown here is derived from an EMBL/GenBank/DDBJ whole genome shotgun (WGS) entry which is preliminary data.</text>
</comment>
<sequence length="239" mass="25572">MATSTGLATFYGGAPDGLDPYAPSFGTSDGSCGYGLLDKTVWPYWSVGALSRNNSFYKNGPIRGCGYCFEIQCLTNNGKYAGRCSADPNSRQVTIQITDDCPGCEADHIDLQALTFDKSVASRASVSQVQIRGKDSSWTNLNNIWGAVWELGWTPKQPLDVHIIQDDGQEVTAYGIIGKGGLTGKFPTGLQFKIGTNTTAPAVNPPKKDFGRCQSGWMLAGDASHPEGFCQQTCGRCAC</sequence>
<dbReference type="InterPro" id="IPR036749">
    <property type="entry name" value="Expansin_CBD_sf"/>
</dbReference>
<reference evidence="8 9" key="1">
    <citation type="journal article" date="2024" name="Nat. Commun.">
        <title>Phylogenomics reveals the evolutionary origins of lichenization in chlorophyte algae.</title>
        <authorList>
            <person name="Puginier C."/>
            <person name="Libourel C."/>
            <person name="Otte J."/>
            <person name="Skaloud P."/>
            <person name="Haon M."/>
            <person name="Grisel S."/>
            <person name="Petersen M."/>
            <person name="Berrin J.G."/>
            <person name="Delaux P.M."/>
            <person name="Dal Grande F."/>
            <person name="Keller J."/>
        </authorList>
    </citation>
    <scope>NUCLEOTIDE SEQUENCE [LARGE SCALE GENOMIC DNA]</scope>
    <source>
        <strain evidence="8 9">SAG 2043</strain>
    </source>
</reference>
<evidence type="ECO:0000313" key="8">
    <source>
        <dbReference type="EMBL" id="KAK9819970.1"/>
    </source>
</evidence>
<keyword evidence="4" id="KW-0964">Secreted</keyword>
<evidence type="ECO:0000313" key="9">
    <source>
        <dbReference type="Proteomes" id="UP001489004"/>
    </source>
</evidence>
<dbReference type="SUPFAM" id="SSF49590">
    <property type="entry name" value="PHL pollen allergen"/>
    <property type="match status" value="1"/>
</dbReference>
<dbReference type="InterPro" id="IPR002963">
    <property type="entry name" value="Expansin"/>
</dbReference>
<evidence type="ECO:0000259" key="6">
    <source>
        <dbReference type="PROSITE" id="PS50842"/>
    </source>
</evidence>
<dbReference type="Proteomes" id="UP001489004">
    <property type="component" value="Unassembled WGS sequence"/>
</dbReference>
<evidence type="ECO:0000256" key="2">
    <source>
        <dbReference type="ARBA" id="ARBA00004191"/>
    </source>
</evidence>
<protein>
    <recommendedName>
        <fullName evidence="10">Expansin-like EG45 domain-containing protein</fullName>
    </recommendedName>
</protein>
<dbReference type="AlphaFoldDB" id="A0AAW1QEZ3"/>
<keyword evidence="9" id="KW-1185">Reference proteome</keyword>
<dbReference type="GO" id="GO:0016020">
    <property type="term" value="C:membrane"/>
    <property type="evidence" value="ECO:0007669"/>
    <property type="project" value="UniProtKB-SubCell"/>
</dbReference>
<evidence type="ECO:0008006" key="10">
    <source>
        <dbReference type="Google" id="ProtNLM"/>
    </source>
</evidence>
<dbReference type="Gene3D" id="2.40.40.10">
    <property type="entry name" value="RlpA-like domain"/>
    <property type="match status" value="1"/>
</dbReference>
<dbReference type="CDD" id="cd22271">
    <property type="entry name" value="DPBB_EXP_N-like"/>
    <property type="match status" value="1"/>
</dbReference>
<dbReference type="InterPro" id="IPR007112">
    <property type="entry name" value="Expansin/allergen_DPBB_dom"/>
</dbReference>
<gene>
    <name evidence="8" type="ORF">WJX72_004607</name>
</gene>